<evidence type="ECO:0000259" key="1">
    <source>
        <dbReference type="Pfam" id="PF08241"/>
    </source>
</evidence>
<dbReference type="Pfam" id="PF08241">
    <property type="entry name" value="Methyltransf_11"/>
    <property type="match status" value="1"/>
</dbReference>
<evidence type="ECO:0000313" key="2">
    <source>
        <dbReference type="EMBL" id="GGN88542.1"/>
    </source>
</evidence>
<dbReference type="CDD" id="cd02440">
    <property type="entry name" value="AdoMet_MTases"/>
    <property type="match status" value="1"/>
</dbReference>
<protein>
    <recommendedName>
        <fullName evidence="1">Methyltransferase type 11 domain-containing protein</fullName>
    </recommendedName>
</protein>
<sequence>MSEGTPVTAQPWDLVAEGYAEAAATVLGPFAAHALEYVGLEKDSEIVDVAAGTGLLSLAAAELGARVHAIDLSAPMIEHLTAAAEISGHTTVTAQVGDGQDLPYEDASFDAGFSLFGLMFFPDRPKGFAELRRVLRPGATAVVTAWAPAVDSSLMRALFGALTAGDPNAALPQPDARSLENPAVFEAEMRAAGFDEVTIRSHTVEVCFPSAEALWDTMTRSSAPLTVLRHEVGEEEWQRRTDAAVERLTVTYRANTPLHTTALFGVGAVPAS</sequence>
<dbReference type="Proteomes" id="UP000658127">
    <property type="component" value="Unassembled WGS sequence"/>
</dbReference>
<proteinExistence type="predicted"/>
<gene>
    <name evidence="2" type="ORF">GCM10011610_46090</name>
</gene>
<dbReference type="RefSeq" id="WP_229740042.1">
    <property type="nucleotide sequence ID" value="NZ_BMNE01000005.1"/>
</dbReference>
<name>A0ABQ2KPI0_9NOCA</name>
<dbReference type="PANTHER" id="PTHR43591">
    <property type="entry name" value="METHYLTRANSFERASE"/>
    <property type="match status" value="1"/>
</dbReference>
<accession>A0ABQ2KPI0</accession>
<dbReference type="Gene3D" id="3.40.50.150">
    <property type="entry name" value="Vaccinia Virus protein VP39"/>
    <property type="match status" value="1"/>
</dbReference>
<dbReference type="InterPro" id="IPR029063">
    <property type="entry name" value="SAM-dependent_MTases_sf"/>
</dbReference>
<dbReference type="EMBL" id="BMNE01000005">
    <property type="protein sequence ID" value="GGN88542.1"/>
    <property type="molecule type" value="Genomic_DNA"/>
</dbReference>
<dbReference type="InterPro" id="IPR013216">
    <property type="entry name" value="Methyltransf_11"/>
</dbReference>
<keyword evidence="3" id="KW-1185">Reference proteome</keyword>
<feature type="domain" description="Methyltransferase type 11" evidence="1">
    <location>
        <begin position="47"/>
        <end position="142"/>
    </location>
</feature>
<evidence type="ECO:0000313" key="3">
    <source>
        <dbReference type="Proteomes" id="UP000658127"/>
    </source>
</evidence>
<reference evidence="3" key="1">
    <citation type="journal article" date="2019" name="Int. J. Syst. Evol. Microbiol.">
        <title>The Global Catalogue of Microorganisms (GCM) 10K type strain sequencing project: providing services to taxonomists for standard genome sequencing and annotation.</title>
        <authorList>
            <consortium name="The Broad Institute Genomics Platform"/>
            <consortium name="The Broad Institute Genome Sequencing Center for Infectious Disease"/>
            <person name="Wu L."/>
            <person name="Ma J."/>
        </authorList>
    </citation>
    <scope>NUCLEOTIDE SEQUENCE [LARGE SCALE GENOMIC DNA]</scope>
    <source>
        <strain evidence="3">CGMCC 4.7329</strain>
    </source>
</reference>
<organism evidence="2 3">
    <name type="scientific">Nocardia rhizosphaerihabitans</name>
    <dbReference type="NCBI Taxonomy" id="1691570"/>
    <lineage>
        <taxon>Bacteria</taxon>
        <taxon>Bacillati</taxon>
        <taxon>Actinomycetota</taxon>
        <taxon>Actinomycetes</taxon>
        <taxon>Mycobacteriales</taxon>
        <taxon>Nocardiaceae</taxon>
        <taxon>Nocardia</taxon>
    </lineage>
</organism>
<dbReference type="PANTHER" id="PTHR43591:SF57">
    <property type="entry name" value="METHYLTRANSFERASE DOMAIN-CONTAINING PROTEIN-RELATED"/>
    <property type="match status" value="1"/>
</dbReference>
<dbReference type="SUPFAM" id="SSF53335">
    <property type="entry name" value="S-adenosyl-L-methionine-dependent methyltransferases"/>
    <property type="match status" value="1"/>
</dbReference>
<comment type="caution">
    <text evidence="2">The sequence shown here is derived from an EMBL/GenBank/DDBJ whole genome shotgun (WGS) entry which is preliminary data.</text>
</comment>